<evidence type="ECO:0000313" key="4">
    <source>
        <dbReference type="Proteomes" id="UP000245464"/>
    </source>
</evidence>
<evidence type="ECO:0000313" key="5">
    <source>
        <dbReference type="Proteomes" id="UP000249757"/>
    </source>
</evidence>
<feature type="region of interest" description="Disordered" evidence="1">
    <location>
        <begin position="1"/>
        <end position="102"/>
    </location>
</feature>
<feature type="region of interest" description="Disordered" evidence="1">
    <location>
        <begin position="359"/>
        <end position="405"/>
    </location>
</feature>
<dbReference type="EMBL" id="NQIK02000001">
    <property type="protein sequence ID" value="KAF7577942.1"/>
    <property type="molecule type" value="Genomic_DNA"/>
</dbReference>
<feature type="compositionally biased region" description="Low complexity" evidence="1">
    <location>
        <begin position="80"/>
        <end position="100"/>
    </location>
</feature>
<dbReference type="OrthoDB" id="3786150at2759"/>
<feature type="compositionally biased region" description="Basic and acidic residues" evidence="1">
    <location>
        <begin position="521"/>
        <end position="530"/>
    </location>
</feature>
<protein>
    <submittedName>
        <fullName evidence="2">Uncharacterized protein</fullName>
    </submittedName>
</protein>
<reference evidence="3" key="2">
    <citation type="submission" date="2021-05" db="EMBL/GenBank/DDBJ databases">
        <authorList>
            <person name="Moolhuijzen P.M."/>
            <person name="Moffat C.S."/>
        </authorList>
    </citation>
    <scope>NUCLEOTIDE SEQUENCE</scope>
    <source>
        <strain evidence="3">86-124</strain>
    </source>
</reference>
<keyword evidence="5" id="KW-1185">Reference proteome</keyword>
<evidence type="ECO:0000313" key="3">
    <source>
        <dbReference type="EMBL" id="KAI1513869.1"/>
    </source>
</evidence>
<evidence type="ECO:0000256" key="1">
    <source>
        <dbReference type="SAM" id="MobiDB-lite"/>
    </source>
</evidence>
<proteinExistence type="predicted"/>
<feature type="compositionally biased region" description="Polar residues" evidence="1">
    <location>
        <begin position="138"/>
        <end position="147"/>
    </location>
</feature>
<feature type="region of interest" description="Disordered" evidence="1">
    <location>
        <begin position="464"/>
        <end position="530"/>
    </location>
</feature>
<reference evidence="2" key="1">
    <citation type="journal article" date="2018" name="BMC Genomics">
        <title>Comparative genomics of the wheat fungal pathogen Pyrenophora tritici-repentis reveals chromosomal variations and genome plasticity.</title>
        <authorList>
            <person name="Moolhuijzen P."/>
            <person name="See P.T."/>
            <person name="Hane J.K."/>
            <person name="Shi G."/>
            <person name="Liu Z."/>
            <person name="Oliver R.P."/>
            <person name="Moffat C.S."/>
        </authorList>
    </citation>
    <scope>NUCLEOTIDE SEQUENCE [LARGE SCALE GENOMIC DNA]</scope>
    <source>
        <strain evidence="2">M4</strain>
    </source>
</reference>
<sequence>MSKRSPDQSLSEEMNVAKKQKITGTANEADAAPALGPENESLEADENPVVTQPETVTVEVDEIVAPSTNKAAKTTKKTMNKVTNPKAKPKVVKPTLKPPVGDGFSEYAYDATVPEPNEFWGVKPLPGDRRPHPDQPSARESNGQTNPPMWEERGYRYKRGSRHVKYFGPIAPDNVDSLEPTLDQEELLVVKVIDMRPKSNKDQSPKRTPAIYCYGKVPRDWDNMQAIKALNDRRYQSIDRMTMDAPWTRIEREYLASLLAENPDASIWELTELHNDRFMNKDFATETGFGFANLSVGRTVESVRYEYCTYKPFYDKGEAPKMIRWRGDPSIEARNIKKAGRFEKFGPPSRMLQMAYDAAHTGEDESGDDSPQESSEAQPTEKGKRKRGAEDDVQDDGPSKKTKIIRFVETNPFEGQEKLGDEEEMLLQLAGAYEEEFMESVPKRNDAQISLAKALFSVSESLLTTPPATPVVPSMPVDKGKDNAIEKRKQNTDTLEPETSANKSTQRASSVEHTPAETTEEVEKSVVQETSVEKVVEKKVVSAPTPIQAKPYFTTRAGRNIFIDDNYDDDDEDEEL</sequence>
<dbReference type="Proteomes" id="UP000249757">
    <property type="component" value="Unassembled WGS sequence"/>
</dbReference>
<dbReference type="OMA" id="SIQHEFR"/>
<reference evidence="3" key="3">
    <citation type="journal article" date="2022" name="bioRxiv">
        <title>A global pangenome for the wheat fungal pathogen Pyrenophora tritici-repentis and prediction of effector protein structural homology.</title>
        <authorList>
            <person name="Moolhuijzen P."/>
            <person name="See P.T."/>
            <person name="Shi G."/>
            <person name="Powell H.R."/>
            <person name="Cockram J."/>
            <person name="Jorgensen L.N."/>
            <person name="Benslimane H."/>
            <person name="Strelkov S.E."/>
            <person name="Turner J."/>
            <person name="Liu Z."/>
            <person name="Moffat C.S."/>
        </authorList>
    </citation>
    <scope>NUCLEOTIDE SEQUENCE</scope>
    <source>
        <strain evidence="3">86-124</strain>
    </source>
</reference>
<gene>
    <name evidence="3" type="ORF">Ptr86124_007771</name>
    <name evidence="2" type="ORF">PtrM4_021820</name>
</gene>
<reference evidence="5" key="4">
    <citation type="journal article" date="2022" name="Microb. Genom.">
        <title>A global pangenome for the wheat fungal pathogen Pyrenophora tritici-repentis and prediction of effector protein structural homology.</title>
        <authorList>
            <person name="Moolhuijzen P.M."/>
            <person name="See P.T."/>
            <person name="Shi G."/>
            <person name="Powell H.R."/>
            <person name="Cockram J."/>
            <person name="Jorgensen L.N."/>
            <person name="Benslimane H."/>
            <person name="Strelkov S.E."/>
            <person name="Turner J."/>
            <person name="Liu Z."/>
            <person name="Moffat C.S."/>
        </authorList>
    </citation>
    <scope>NUCLEOTIDE SEQUENCE [LARGE SCALE GENOMIC DNA]</scope>
</reference>
<feature type="compositionally biased region" description="Basic and acidic residues" evidence="1">
    <location>
        <begin position="478"/>
        <end position="491"/>
    </location>
</feature>
<comment type="caution">
    <text evidence="2">The sequence shown here is derived from an EMBL/GenBank/DDBJ whole genome shotgun (WGS) entry which is preliminary data.</text>
</comment>
<dbReference type="AlphaFoldDB" id="A0A2W1EBB0"/>
<feature type="compositionally biased region" description="Low complexity" evidence="1">
    <location>
        <begin position="48"/>
        <end position="58"/>
    </location>
</feature>
<feature type="compositionally biased region" description="Polar residues" evidence="1">
    <location>
        <begin position="492"/>
        <end position="512"/>
    </location>
</feature>
<dbReference type="Proteomes" id="UP000245464">
    <property type="component" value="Chromosome 1"/>
</dbReference>
<evidence type="ECO:0000313" key="2">
    <source>
        <dbReference type="EMBL" id="KAF7577942.1"/>
    </source>
</evidence>
<dbReference type="EMBL" id="NRDI02000009">
    <property type="protein sequence ID" value="KAI1513869.1"/>
    <property type="molecule type" value="Genomic_DNA"/>
</dbReference>
<organism evidence="2 4">
    <name type="scientific">Pyrenophora tritici-repentis</name>
    <dbReference type="NCBI Taxonomy" id="45151"/>
    <lineage>
        <taxon>Eukaryota</taxon>
        <taxon>Fungi</taxon>
        <taxon>Dikarya</taxon>
        <taxon>Ascomycota</taxon>
        <taxon>Pezizomycotina</taxon>
        <taxon>Dothideomycetes</taxon>
        <taxon>Pleosporomycetidae</taxon>
        <taxon>Pleosporales</taxon>
        <taxon>Pleosporineae</taxon>
        <taxon>Pleosporaceae</taxon>
        <taxon>Pyrenophora</taxon>
    </lineage>
</organism>
<accession>A0A2W1EBB0</accession>
<feature type="region of interest" description="Disordered" evidence="1">
    <location>
        <begin position="118"/>
        <end position="151"/>
    </location>
</feature>
<name>A0A2W1EBB0_9PLEO</name>